<feature type="non-terminal residue" evidence="2">
    <location>
        <position position="1"/>
    </location>
</feature>
<reference evidence="2 3" key="1">
    <citation type="journal article" date="2021" name="Hortic Res">
        <title>The domestication of Cucurbita argyrosperma as revealed by the genome of its wild relative.</title>
        <authorList>
            <person name="Barrera-Redondo J."/>
            <person name="Sanchez-de la Vega G."/>
            <person name="Aguirre-Liguori J.A."/>
            <person name="Castellanos-Morales G."/>
            <person name="Gutierrez-Guerrero Y.T."/>
            <person name="Aguirre-Dugua X."/>
            <person name="Aguirre-Planter E."/>
            <person name="Tenaillon M.I."/>
            <person name="Lira-Saade R."/>
            <person name="Eguiarte L.E."/>
        </authorList>
    </citation>
    <scope>NUCLEOTIDE SEQUENCE [LARGE SCALE GENOMIC DNA]</scope>
    <source>
        <strain evidence="2">JBR-2021</strain>
    </source>
</reference>
<evidence type="ECO:0000313" key="2">
    <source>
        <dbReference type="EMBL" id="KAG6601132.1"/>
    </source>
</evidence>
<protein>
    <recommendedName>
        <fullName evidence="4">Secreted protein</fullName>
    </recommendedName>
</protein>
<name>A0AAV6NS10_9ROSI</name>
<evidence type="ECO:0000256" key="1">
    <source>
        <dbReference type="SAM" id="SignalP"/>
    </source>
</evidence>
<proteinExistence type="predicted"/>
<accession>A0AAV6NS10</accession>
<feature type="chain" id="PRO_5043843204" description="Secreted protein" evidence="1">
    <location>
        <begin position="26"/>
        <end position="75"/>
    </location>
</feature>
<feature type="signal peptide" evidence="1">
    <location>
        <begin position="1"/>
        <end position="25"/>
    </location>
</feature>
<keyword evidence="3" id="KW-1185">Reference proteome</keyword>
<dbReference type="AlphaFoldDB" id="A0AAV6NS10"/>
<dbReference type="EMBL" id="JAGKQH010000004">
    <property type="protein sequence ID" value="KAG6601132.1"/>
    <property type="molecule type" value="Genomic_DNA"/>
</dbReference>
<comment type="caution">
    <text evidence="2">The sequence shown here is derived from an EMBL/GenBank/DDBJ whole genome shotgun (WGS) entry which is preliminary data.</text>
</comment>
<sequence>MGIAARLKVVTPSFALFLFVGRSQQSVVVVSSRQLSPASRKSARLTFIVERTKLNTVNEDNCAISSEDSRHNRNL</sequence>
<evidence type="ECO:0008006" key="4">
    <source>
        <dbReference type="Google" id="ProtNLM"/>
    </source>
</evidence>
<organism evidence="2 3">
    <name type="scientific">Cucurbita argyrosperma subsp. sororia</name>
    <dbReference type="NCBI Taxonomy" id="37648"/>
    <lineage>
        <taxon>Eukaryota</taxon>
        <taxon>Viridiplantae</taxon>
        <taxon>Streptophyta</taxon>
        <taxon>Embryophyta</taxon>
        <taxon>Tracheophyta</taxon>
        <taxon>Spermatophyta</taxon>
        <taxon>Magnoliopsida</taxon>
        <taxon>eudicotyledons</taxon>
        <taxon>Gunneridae</taxon>
        <taxon>Pentapetalae</taxon>
        <taxon>rosids</taxon>
        <taxon>fabids</taxon>
        <taxon>Cucurbitales</taxon>
        <taxon>Cucurbitaceae</taxon>
        <taxon>Cucurbiteae</taxon>
        <taxon>Cucurbita</taxon>
    </lineage>
</organism>
<evidence type="ECO:0000313" key="3">
    <source>
        <dbReference type="Proteomes" id="UP000685013"/>
    </source>
</evidence>
<gene>
    <name evidence="2" type="ORF">SDJN03_06365</name>
</gene>
<dbReference type="Proteomes" id="UP000685013">
    <property type="component" value="Chromosome 4"/>
</dbReference>
<keyword evidence="1" id="KW-0732">Signal</keyword>